<gene>
    <name evidence="2" type="ORF">QYM36_007443</name>
</gene>
<accession>A0AA88LCU1</accession>
<proteinExistence type="predicted"/>
<evidence type="ECO:0000313" key="3">
    <source>
        <dbReference type="Proteomes" id="UP001187531"/>
    </source>
</evidence>
<protein>
    <submittedName>
        <fullName evidence="2">Uncharacterized protein</fullName>
    </submittedName>
</protein>
<reference evidence="2" key="1">
    <citation type="submission" date="2023-07" db="EMBL/GenBank/DDBJ databases">
        <title>Chromosome-level genome assembly of Artemia franciscana.</title>
        <authorList>
            <person name="Jo E."/>
        </authorList>
    </citation>
    <scope>NUCLEOTIDE SEQUENCE</scope>
    <source>
        <tissue evidence="2">Whole body</tissue>
    </source>
</reference>
<organism evidence="2 3">
    <name type="scientific">Artemia franciscana</name>
    <name type="common">Brine shrimp</name>
    <name type="synonym">Artemia sanfranciscana</name>
    <dbReference type="NCBI Taxonomy" id="6661"/>
    <lineage>
        <taxon>Eukaryota</taxon>
        <taxon>Metazoa</taxon>
        <taxon>Ecdysozoa</taxon>
        <taxon>Arthropoda</taxon>
        <taxon>Crustacea</taxon>
        <taxon>Branchiopoda</taxon>
        <taxon>Anostraca</taxon>
        <taxon>Artemiidae</taxon>
        <taxon>Artemia</taxon>
    </lineage>
</organism>
<keyword evidence="1" id="KW-0732">Signal</keyword>
<sequence length="151" mass="17503">MANTSWLSMVLAITRVLDHWLVSVLFFASEGIGDGAEECLSKKKARTSFAFVNELTSKAHLYFLSFILKKCRARVINLKENRPRQSNFKTLAFFDPEVTLESRFEVIASLSRCFSYLLGKSESEIHWEPWGSSWKPNSSIGFQWFYRKTFL</sequence>
<keyword evidence="3" id="KW-1185">Reference proteome</keyword>
<dbReference type="AlphaFoldDB" id="A0AA88LCU1"/>
<name>A0AA88LCU1_ARTSF</name>
<feature type="chain" id="PRO_5041709442" evidence="1">
    <location>
        <begin position="36"/>
        <end position="151"/>
    </location>
</feature>
<dbReference type="Proteomes" id="UP001187531">
    <property type="component" value="Unassembled WGS sequence"/>
</dbReference>
<dbReference type="EMBL" id="JAVRJZ010000001">
    <property type="protein sequence ID" value="KAK2726598.1"/>
    <property type="molecule type" value="Genomic_DNA"/>
</dbReference>
<feature type="signal peptide" evidence="1">
    <location>
        <begin position="1"/>
        <end position="35"/>
    </location>
</feature>
<evidence type="ECO:0000313" key="2">
    <source>
        <dbReference type="EMBL" id="KAK2726598.1"/>
    </source>
</evidence>
<comment type="caution">
    <text evidence="2">The sequence shown here is derived from an EMBL/GenBank/DDBJ whole genome shotgun (WGS) entry which is preliminary data.</text>
</comment>
<evidence type="ECO:0000256" key="1">
    <source>
        <dbReference type="SAM" id="SignalP"/>
    </source>
</evidence>